<name>V3ZRZ2_LOTGI</name>
<proteinExistence type="predicted"/>
<feature type="region of interest" description="Disordered" evidence="1">
    <location>
        <begin position="214"/>
        <end position="238"/>
    </location>
</feature>
<evidence type="ECO:0000313" key="2">
    <source>
        <dbReference type="EMBL" id="ESO83656.1"/>
    </source>
</evidence>
<evidence type="ECO:0000256" key="1">
    <source>
        <dbReference type="SAM" id="MobiDB-lite"/>
    </source>
</evidence>
<accession>V3ZRZ2</accession>
<dbReference type="KEGG" id="lgi:LOTGIDRAFT_169133"/>
<sequence>MDYLQNDEPELVFLCEGKRRYRTLKNKTNPPKCRRQLFQDTETSASKVEDKTSKKDWITCLKSCLDFDNTTSLSKFQSYFDSMNSYENEATEYERKQDNIVRDSNNGKEFLVLNNLSYSINYDTFLDQEVLVQYNYNSHIDQSNLLNSSPNKSEYIIGHFYNDVMLSCSDSSDATSCELDDTPSSGIEDVEIMGCDIEVDHEEVIQCISGSYDTHSYSSDEFSGSDEGFPEDFMDDMD</sequence>
<gene>
    <name evidence="2" type="ORF">LOTGIDRAFT_169133</name>
</gene>
<keyword evidence="3" id="KW-1185">Reference proteome</keyword>
<organism evidence="2 3">
    <name type="scientific">Lottia gigantea</name>
    <name type="common">Giant owl limpet</name>
    <dbReference type="NCBI Taxonomy" id="225164"/>
    <lineage>
        <taxon>Eukaryota</taxon>
        <taxon>Metazoa</taxon>
        <taxon>Spiralia</taxon>
        <taxon>Lophotrochozoa</taxon>
        <taxon>Mollusca</taxon>
        <taxon>Gastropoda</taxon>
        <taxon>Patellogastropoda</taxon>
        <taxon>Lottioidea</taxon>
        <taxon>Lottiidae</taxon>
        <taxon>Lottia</taxon>
    </lineage>
</organism>
<feature type="compositionally biased region" description="Acidic residues" evidence="1">
    <location>
        <begin position="228"/>
        <end position="238"/>
    </location>
</feature>
<dbReference type="EMBL" id="KB203629">
    <property type="protein sequence ID" value="ESO83656.1"/>
    <property type="molecule type" value="Genomic_DNA"/>
</dbReference>
<dbReference type="GeneID" id="20241072"/>
<dbReference type="HOGENOM" id="CLU_1143680_0_0_1"/>
<dbReference type="CTD" id="20241072"/>
<dbReference type="OrthoDB" id="6114023at2759"/>
<protein>
    <submittedName>
        <fullName evidence="2">Uncharacterized protein</fullName>
    </submittedName>
</protein>
<dbReference type="RefSeq" id="XP_009065685.1">
    <property type="nucleotide sequence ID" value="XM_009067437.1"/>
</dbReference>
<reference evidence="2 3" key="1">
    <citation type="journal article" date="2013" name="Nature">
        <title>Insights into bilaterian evolution from three spiralian genomes.</title>
        <authorList>
            <person name="Simakov O."/>
            <person name="Marletaz F."/>
            <person name="Cho S.J."/>
            <person name="Edsinger-Gonzales E."/>
            <person name="Havlak P."/>
            <person name="Hellsten U."/>
            <person name="Kuo D.H."/>
            <person name="Larsson T."/>
            <person name="Lv J."/>
            <person name="Arendt D."/>
            <person name="Savage R."/>
            <person name="Osoegawa K."/>
            <person name="de Jong P."/>
            <person name="Grimwood J."/>
            <person name="Chapman J.A."/>
            <person name="Shapiro H."/>
            <person name="Aerts A."/>
            <person name="Otillar R.P."/>
            <person name="Terry A.Y."/>
            <person name="Boore J.L."/>
            <person name="Grigoriev I.V."/>
            <person name="Lindberg D.R."/>
            <person name="Seaver E.C."/>
            <person name="Weisblat D.A."/>
            <person name="Putnam N.H."/>
            <person name="Rokhsar D.S."/>
        </authorList>
    </citation>
    <scope>NUCLEOTIDE SEQUENCE [LARGE SCALE GENOMIC DNA]</scope>
</reference>
<dbReference type="Proteomes" id="UP000030746">
    <property type="component" value="Unassembled WGS sequence"/>
</dbReference>
<dbReference type="AlphaFoldDB" id="V3ZRZ2"/>
<evidence type="ECO:0000313" key="3">
    <source>
        <dbReference type="Proteomes" id="UP000030746"/>
    </source>
</evidence>